<evidence type="ECO:0000256" key="9">
    <source>
        <dbReference type="ARBA" id="ARBA00037764"/>
    </source>
</evidence>
<evidence type="ECO:0000256" key="1">
    <source>
        <dbReference type="ARBA" id="ARBA00004141"/>
    </source>
</evidence>
<evidence type="ECO:0000256" key="6">
    <source>
        <dbReference type="ARBA" id="ARBA00023136"/>
    </source>
</evidence>
<dbReference type="GO" id="GO:0004984">
    <property type="term" value="F:olfactory receptor activity"/>
    <property type="evidence" value="ECO:0007669"/>
    <property type="project" value="InterPro"/>
</dbReference>
<reference evidence="13" key="2">
    <citation type="submission" date="2021-04" db="EMBL/GenBank/DDBJ databases">
        <title>Genome-wide patterns of bracovirus chromosomal integration into multiple host tissues during parasitism.</title>
        <authorList>
            <person name="Chebbi M.A.C."/>
        </authorList>
    </citation>
    <scope>NUCLEOTIDE SEQUENCE</scope>
    <source>
        <tissue evidence="13">Whole body</tissue>
    </source>
</reference>
<keyword evidence="2 12" id="KW-0716">Sensory transduction</keyword>
<keyword evidence="7 12" id="KW-0675">Receptor</keyword>
<comment type="caution">
    <text evidence="13">The sequence shown here is derived from an EMBL/GenBank/DDBJ whole genome shotgun (WGS) entry which is preliminary data.</text>
</comment>
<sequence>MLLPFSFNILQCLGLWHSVEFIFGWKKFLYFVYTTLMIIFIYSCVSFELIALFASYNTLEQFIYNLVRSLTMVGVCGKIANVIVKRKDIIRLLNILDTYPCCYRNEKEKLIQDKLDKTINVRTIAYFGLTESSVAMGAIVSILCDVPKRSLPYHTWLPYDSTTYVGYWIAYCHKIFAHLFGALVNVAYDTLIPGFMLKICEQLRILEYRLNSISKNIYSSDLILLMILDGEKFAEITNKIFNSIIFLQFSISAIFICVTVYRLSHIGVNHPKFIPTVIYFTCMLTQVFITCFASTEYTFKSCDVAMAIYQSDWYILSLGTQKSLLMIMMRSQKELKFNAGYFIDVSLNSYNQLVKLSYSLYNVLQ</sequence>
<dbReference type="PANTHER" id="PTHR21137:SF37">
    <property type="entry name" value="ODORANT RECEPTOR 46A, ISOFORM B-RELATED"/>
    <property type="match status" value="1"/>
</dbReference>
<evidence type="ECO:0000313" key="13">
    <source>
        <dbReference type="EMBL" id="KAG8039645.1"/>
    </source>
</evidence>
<dbReference type="GO" id="GO:0007165">
    <property type="term" value="P:signal transduction"/>
    <property type="evidence" value="ECO:0007669"/>
    <property type="project" value="UniProtKB-KW"/>
</dbReference>
<dbReference type="AlphaFoldDB" id="A0A8J5UVS7"/>
<evidence type="ECO:0000313" key="14">
    <source>
        <dbReference type="Proteomes" id="UP000729913"/>
    </source>
</evidence>
<comment type="function">
    <text evidence="9">Odorant receptor which mediates acceptance or avoidance behavior, depending on its substrates. The odorant receptor repertoire encodes a large collection of odor stimuli that vary widely in identity, intensity, and duration. May form a complex with Orco to form odorant-sensing units, providing sensitive and prolonged odorant signaling and calcium permeability.</text>
</comment>
<feature type="transmembrane region" description="Helical" evidence="12">
    <location>
        <begin position="62"/>
        <end position="84"/>
    </location>
</feature>
<dbReference type="Pfam" id="PF02949">
    <property type="entry name" value="7tm_6"/>
    <property type="match status" value="1"/>
</dbReference>
<comment type="caution">
    <text evidence="12">Lacks conserved residue(s) required for the propagation of feature annotation.</text>
</comment>
<dbReference type="PANTHER" id="PTHR21137">
    <property type="entry name" value="ODORANT RECEPTOR"/>
    <property type="match status" value="1"/>
</dbReference>
<keyword evidence="14" id="KW-1185">Reference proteome</keyword>
<evidence type="ECO:0000256" key="5">
    <source>
        <dbReference type="ARBA" id="ARBA00022989"/>
    </source>
</evidence>
<keyword evidence="4 12" id="KW-0552">Olfaction</keyword>
<evidence type="ECO:0000256" key="12">
    <source>
        <dbReference type="RuleBase" id="RU351113"/>
    </source>
</evidence>
<feature type="transmembrane region" description="Helical" evidence="12">
    <location>
        <begin position="30"/>
        <end position="56"/>
    </location>
</feature>
<accession>A0A8J5UVS7</accession>
<evidence type="ECO:0000256" key="7">
    <source>
        <dbReference type="ARBA" id="ARBA00023170"/>
    </source>
</evidence>
<dbReference type="EMBL" id="JAAOIC020000032">
    <property type="protein sequence ID" value="KAG8039645.1"/>
    <property type="molecule type" value="Genomic_DNA"/>
</dbReference>
<dbReference type="OrthoDB" id="6597368at2759"/>
<feature type="transmembrane region" description="Helical" evidence="12">
    <location>
        <begin position="273"/>
        <end position="295"/>
    </location>
</feature>
<dbReference type="GO" id="GO:0005549">
    <property type="term" value="F:odorant binding"/>
    <property type="evidence" value="ECO:0007669"/>
    <property type="project" value="InterPro"/>
</dbReference>
<evidence type="ECO:0000256" key="3">
    <source>
        <dbReference type="ARBA" id="ARBA00022692"/>
    </source>
</evidence>
<evidence type="ECO:0000256" key="4">
    <source>
        <dbReference type="ARBA" id="ARBA00022725"/>
    </source>
</evidence>
<evidence type="ECO:0000256" key="11">
    <source>
        <dbReference type="ARBA" id="ARBA00038679"/>
    </source>
</evidence>
<name>A0A8J5UVS7_9HYME</name>
<dbReference type="GO" id="GO:0005886">
    <property type="term" value="C:plasma membrane"/>
    <property type="evidence" value="ECO:0007669"/>
    <property type="project" value="UniProtKB-SubCell"/>
</dbReference>
<gene>
    <name evidence="13" type="ORF">G9C98_000374</name>
</gene>
<protein>
    <recommendedName>
        <fullName evidence="12">Odorant receptor</fullName>
    </recommendedName>
</protein>
<evidence type="ECO:0000256" key="8">
    <source>
        <dbReference type="ARBA" id="ARBA00023224"/>
    </source>
</evidence>
<comment type="subunit">
    <text evidence="11">Interacts with Orco. Complexes exist early in the endomembrane system in olfactory sensory neurons (OSNs), coupling these complexes to the conserved ciliary trafficking pathway.</text>
</comment>
<dbReference type="Proteomes" id="UP000729913">
    <property type="component" value="Unassembled WGS sequence"/>
</dbReference>
<proteinExistence type="inferred from homology"/>
<keyword evidence="3 12" id="KW-0812">Transmembrane</keyword>
<evidence type="ECO:0000256" key="2">
    <source>
        <dbReference type="ARBA" id="ARBA00022606"/>
    </source>
</evidence>
<comment type="similarity">
    <text evidence="10">Belongs to the insect chemoreceptor superfamily. Heteromeric odorant receptor channel (TC 1.A.69) family. Or2a subfamily.</text>
</comment>
<keyword evidence="5 12" id="KW-1133">Transmembrane helix</keyword>
<feature type="transmembrane region" description="Helical" evidence="12">
    <location>
        <begin position="240"/>
        <end position="261"/>
    </location>
</feature>
<evidence type="ECO:0000256" key="10">
    <source>
        <dbReference type="ARBA" id="ARBA00037946"/>
    </source>
</evidence>
<feature type="transmembrane region" description="Helical" evidence="12">
    <location>
        <begin position="124"/>
        <end position="144"/>
    </location>
</feature>
<keyword evidence="8 12" id="KW-0807">Transducer</keyword>
<comment type="subcellular location">
    <subcellularLocation>
        <location evidence="12">Cell membrane</location>
        <topology evidence="12">Multi-pass membrane protein</topology>
    </subcellularLocation>
    <subcellularLocation>
        <location evidence="1">Membrane</location>
        <topology evidence="1">Multi-pass membrane protein</topology>
    </subcellularLocation>
</comment>
<keyword evidence="6 12" id="KW-0472">Membrane</keyword>
<organism evidence="13 14">
    <name type="scientific">Cotesia typhae</name>
    <dbReference type="NCBI Taxonomy" id="2053667"/>
    <lineage>
        <taxon>Eukaryota</taxon>
        <taxon>Metazoa</taxon>
        <taxon>Ecdysozoa</taxon>
        <taxon>Arthropoda</taxon>
        <taxon>Hexapoda</taxon>
        <taxon>Insecta</taxon>
        <taxon>Pterygota</taxon>
        <taxon>Neoptera</taxon>
        <taxon>Endopterygota</taxon>
        <taxon>Hymenoptera</taxon>
        <taxon>Apocrita</taxon>
        <taxon>Ichneumonoidea</taxon>
        <taxon>Braconidae</taxon>
        <taxon>Microgastrinae</taxon>
        <taxon>Cotesia</taxon>
    </lineage>
</organism>
<reference evidence="13" key="1">
    <citation type="submission" date="2020-03" db="EMBL/GenBank/DDBJ databases">
        <authorList>
            <person name="Chebbi M.A."/>
            <person name="Drezen J.M."/>
        </authorList>
    </citation>
    <scope>NUCLEOTIDE SEQUENCE</scope>
    <source>
        <tissue evidence="13">Whole body</tissue>
    </source>
</reference>
<feature type="transmembrane region" description="Helical" evidence="12">
    <location>
        <begin position="164"/>
        <end position="188"/>
    </location>
</feature>
<dbReference type="InterPro" id="IPR004117">
    <property type="entry name" value="7tm6_olfct_rcpt"/>
</dbReference>